<evidence type="ECO:0000313" key="2">
    <source>
        <dbReference type="EMBL" id="KAK0393445.1"/>
    </source>
</evidence>
<feature type="compositionally biased region" description="Basic and acidic residues" evidence="1">
    <location>
        <begin position="1045"/>
        <end position="1065"/>
    </location>
</feature>
<dbReference type="Proteomes" id="UP001175271">
    <property type="component" value="Unassembled WGS sequence"/>
</dbReference>
<keyword evidence="3" id="KW-1185">Reference proteome</keyword>
<comment type="caution">
    <text evidence="2">The sequence shown here is derived from an EMBL/GenBank/DDBJ whole genome shotgun (WGS) entry which is preliminary data.</text>
</comment>
<accession>A0AA39GTU7</accession>
<feature type="compositionally biased region" description="Polar residues" evidence="1">
    <location>
        <begin position="598"/>
        <end position="610"/>
    </location>
</feature>
<feature type="compositionally biased region" description="Basic and acidic residues" evidence="1">
    <location>
        <begin position="244"/>
        <end position="257"/>
    </location>
</feature>
<dbReference type="EMBL" id="JAUCMV010000005">
    <property type="protein sequence ID" value="KAK0393445.1"/>
    <property type="molecule type" value="Genomic_DNA"/>
</dbReference>
<feature type="region of interest" description="Disordered" evidence="1">
    <location>
        <begin position="328"/>
        <end position="401"/>
    </location>
</feature>
<proteinExistence type="predicted"/>
<feature type="compositionally biased region" description="Basic and acidic residues" evidence="1">
    <location>
        <begin position="581"/>
        <end position="596"/>
    </location>
</feature>
<gene>
    <name evidence="2" type="ORF">QR680_000215</name>
</gene>
<feature type="compositionally biased region" description="Basic and acidic residues" evidence="1">
    <location>
        <begin position="646"/>
        <end position="692"/>
    </location>
</feature>
<feature type="compositionally biased region" description="Basic and acidic residues" evidence="1">
    <location>
        <begin position="527"/>
        <end position="544"/>
    </location>
</feature>
<protein>
    <submittedName>
        <fullName evidence="2">Uncharacterized protein</fullName>
    </submittedName>
</protein>
<feature type="region of interest" description="Disordered" evidence="1">
    <location>
        <begin position="761"/>
        <end position="823"/>
    </location>
</feature>
<feature type="region of interest" description="Disordered" evidence="1">
    <location>
        <begin position="527"/>
        <end position="558"/>
    </location>
</feature>
<feature type="region of interest" description="Disordered" evidence="1">
    <location>
        <begin position="579"/>
        <end position="716"/>
    </location>
</feature>
<feature type="compositionally biased region" description="Polar residues" evidence="1">
    <location>
        <begin position="375"/>
        <end position="385"/>
    </location>
</feature>
<feature type="compositionally biased region" description="Polar residues" evidence="1">
    <location>
        <begin position="895"/>
        <end position="905"/>
    </location>
</feature>
<evidence type="ECO:0000256" key="1">
    <source>
        <dbReference type="SAM" id="MobiDB-lite"/>
    </source>
</evidence>
<feature type="region of interest" description="Disordered" evidence="1">
    <location>
        <begin position="228"/>
        <end position="257"/>
    </location>
</feature>
<organism evidence="2 3">
    <name type="scientific">Steinernema hermaphroditum</name>
    <dbReference type="NCBI Taxonomy" id="289476"/>
    <lineage>
        <taxon>Eukaryota</taxon>
        <taxon>Metazoa</taxon>
        <taxon>Ecdysozoa</taxon>
        <taxon>Nematoda</taxon>
        <taxon>Chromadorea</taxon>
        <taxon>Rhabditida</taxon>
        <taxon>Tylenchina</taxon>
        <taxon>Panagrolaimomorpha</taxon>
        <taxon>Strongyloidoidea</taxon>
        <taxon>Steinernematidae</taxon>
        <taxon>Steinernema</taxon>
    </lineage>
</organism>
<feature type="compositionally biased region" description="Polar residues" evidence="1">
    <location>
        <begin position="330"/>
        <end position="344"/>
    </location>
</feature>
<feature type="compositionally biased region" description="Basic and acidic residues" evidence="1">
    <location>
        <begin position="1091"/>
        <end position="1104"/>
    </location>
</feature>
<sequence>MKSNLKAADDEVRRVRSELTFAVPDELDDYLKKLQSLPLTYEQLRKFDLRMVLKGIKNDFHTPDVAKQRSKDLLMRNCPIIPETHLTTEKLQSVLALQRNAHHRNVCYLSERDFSKHCLFRQHARCLLLQPRKAKQAQESNDEPLMPDDVMSSTADNSAGAPNKPANAKTKNFENDKKTILESLSSIDTADMLKFFEELNDSIQPPIPALPPWNRLVSQAYGQKNYQQGQHLPETNLMNSSGFERPRHEIPRHADSNARIRQRTCLVRTTLRAPLHSNKAATISRLDLQSRNEKQCKTSTADTMVVTRPTLRSSPCRSVAHKNAQYPNKLLNNRTPNDPEQITISVGPAVPHDHRGFSIPLSPDRMSIKNEKPTSDQNGNPQYTATKPKRKQSETLDPRSSIKCGINLQSTDTKRQVSSLYDTFVKGNGTSARTSMVGSSATTPYTSPMPVVGVIQNTGDVLKTSVSDEVSMSSTLYTAPLQKIPKAKLTLEFRSALRNIRREKAKEFVQNHTEQISLNEEIISKEHCKDKHKSKETTESESERTSAQNKRTTKEYDERAEDFRNYKFIKKQMLAESGNNDETKVDMTYHGGDKNIQHRTSANSGQSSPSDRFVREDPVRHENKRTRTARRSDEKPHRQSSISSDDADRGQTKRRYKTEGSDRTRRDREEIRIRDRRSGRDYRSTSNDEERARKRTRDRRSRSGETHRRRSSVSSNERQVVVITRYYNEFGYTYDKSSGYQSRKYQLRDRHDYDGWRRDERECRDRRPPNCREHLPAHSRSREKERRSNPERHRSHTDHREDRHHVTRDDQKATRPKVQDENLKTGPTKNVCFCCHNQTFYHHDTTVRIKQADDKQLEDKNGQIQNAKARLVPELEEDEIDDQETCDIRDGGIISASSGHIQQSCTEDQEESYTSDTESSSESSDNEELDAADVAINESLVDGSEKKSADPVNSTSKTDIMNNEDKGGSQDIDSENEGDSPGKEHECWSDDAIPRQAEYCEAKEELTEDTSHEFNCYENDYECEQYDGPYYNVDSDDSDASSQKSDYERENSDSETEQRHAPALDEHDELGTSGTVGEPWDQNQGDEDRELEMQRKERQETDDAVRSIEAALNAFANEVDEY</sequence>
<feature type="compositionally biased region" description="Basic and acidic residues" evidence="1">
    <location>
        <begin position="612"/>
        <end position="621"/>
    </location>
</feature>
<evidence type="ECO:0000313" key="3">
    <source>
        <dbReference type="Proteomes" id="UP001175271"/>
    </source>
</evidence>
<feature type="region of interest" description="Disordered" evidence="1">
    <location>
        <begin position="1025"/>
        <end position="1104"/>
    </location>
</feature>
<dbReference type="AlphaFoldDB" id="A0AA39GTU7"/>
<feature type="compositionally biased region" description="Polar residues" evidence="1">
    <location>
        <begin position="951"/>
        <end position="961"/>
    </location>
</feature>
<feature type="region of interest" description="Disordered" evidence="1">
    <location>
        <begin position="890"/>
        <end position="991"/>
    </location>
</feature>
<feature type="compositionally biased region" description="Low complexity" evidence="1">
    <location>
        <begin position="914"/>
        <end position="923"/>
    </location>
</feature>
<feature type="region of interest" description="Disordered" evidence="1">
    <location>
        <begin position="136"/>
        <end position="173"/>
    </location>
</feature>
<reference evidence="2" key="1">
    <citation type="submission" date="2023-06" db="EMBL/GenBank/DDBJ databases">
        <title>Genomic analysis of the entomopathogenic nematode Steinernema hermaphroditum.</title>
        <authorList>
            <person name="Schwarz E.M."/>
            <person name="Heppert J.K."/>
            <person name="Baniya A."/>
            <person name="Schwartz H.T."/>
            <person name="Tan C.-H."/>
            <person name="Antoshechkin I."/>
            <person name="Sternberg P.W."/>
            <person name="Goodrich-Blair H."/>
            <person name="Dillman A.R."/>
        </authorList>
    </citation>
    <scope>NUCLEOTIDE SEQUENCE</scope>
    <source>
        <strain evidence="2">PS9179</strain>
        <tissue evidence="2">Whole animal</tissue>
    </source>
</reference>
<name>A0AA39GTU7_9BILA</name>